<sequence length="465" mass="52302">MQNIGKKMKAKFAILLLSVWLSGCDQTVVKDISIDELSKNLNNPDYLIIDTRPDSLFFGFKDKDAARGGHIQGAMQFTTGWLDFIDENKFTHFVEEKGITKEKTLVFYDSNLDDLERVTAEFAAKGYNVLAFKEFIKYANADYPMDKYLNYWMSVSPSWVNAALNGEKPESYTSEQKPVIFEVSWGDAEQSKSYSTHIKGAYHFNTDWIENAPVWNLSEPDVIKHNLLKNGIHKDTPVVVYSENQMAALRVLWALKWAGVEDVRFLNGGLNVWVDAELPTETVVNIPVPIADFGTSIPANPQVTIAMPAEAIQAQQAGLKLISNRTWDEYTGKITGYDYIPRKGEPAGAIWGFGGKNANDMSDYYDPDGTLRNPEEIFALWKTQGIEPSDHVAFYCGTGWRASVSWFMTQMAGWENSQIYDGGWNAWQMDPELPVLNNVQSKITKPSALNDFGEIVKKPGQSCKS</sequence>
<keyword evidence="1" id="KW-0677">Repeat</keyword>
<proteinExistence type="predicted"/>
<dbReference type="Proteomes" id="UP000005512">
    <property type="component" value="Unassembled WGS sequence"/>
</dbReference>
<evidence type="ECO:0000313" key="3">
    <source>
        <dbReference type="EMBL" id="EFB72320.1"/>
    </source>
</evidence>
<dbReference type="Gene3D" id="3.40.250.10">
    <property type="entry name" value="Rhodanese-like domain"/>
    <property type="match status" value="3"/>
</dbReference>
<dbReference type="InterPro" id="IPR036873">
    <property type="entry name" value="Rhodanese-like_dom_sf"/>
</dbReference>
<dbReference type="PROSITE" id="PS51257">
    <property type="entry name" value="PROKAR_LIPOPROTEIN"/>
    <property type="match status" value="1"/>
</dbReference>
<dbReference type="AlphaFoldDB" id="D1P2G5"/>
<dbReference type="SUPFAM" id="SSF52821">
    <property type="entry name" value="Rhodanese/Cell cycle control phosphatase"/>
    <property type="match status" value="3"/>
</dbReference>
<dbReference type="eggNOG" id="COG2897">
    <property type="taxonomic scope" value="Bacteria"/>
</dbReference>
<gene>
    <name evidence="3" type="ORF">PROVRUST_06389</name>
</gene>
<comment type="caution">
    <text evidence="3">The sequence shown here is derived from an EMBL/GenBank/DDBJ whole genome shotgun (WGS) entry which is preliminary data.</text>
</comment>
<dbReference type="CDD" id="cd01449">
    <property type="entry name" value="TST_Repeat_2"/>
    <property type="match status" value="1"/>
</dbReference>
<dbReference type="EMBL" id="ABXV02000023">
    <property type="protein sequence ID" value="EFB72320.1"/>
    <property type="molecule type" value="Genomic_DNA"/>
</dbReference>
<dbReference type="CDD" id="cd01448">
    <property type="entry name" value="TST_Repeat_1"/>
    <property type="match status" value="1"/>
</dbReference>
<feature type="domain" description="Rhodanese" evidence="2">
    <location>
        <begin position="197"/>
        <end position="282"/>
    </location>
</feature>
<dbReference type="PANTHER" id="PTHR43855">
    <property type="entry name" value="THIOSULFATE SULFURTRANSFERASE"/>
    <property type="match status" value="1"/>
</dbReference>
<feature type="domain" description="Rhodanese" evidence="2">
    <location>
        <begin position="42"/>
        <end position="147"/>
    </location>
</feature>
<keyword evidence="4" id="KW-1185">Reference proteome</keyword>
<reference evidence="3" key="1">
    <citation type="submission" date="2009-12" db="EMBL/GenBank/DDBJ databases">
        <authorList>
            <person name="Weinstock G."/>
            <person name="Sodergren E."/>
            <person name="Clifton S."/>
            <person name="Fulton L."/>
            <person name="Fulton B."/>
            <person name="Courtney L."/>
            <person name="Fronick C."/>
            <person name="Harrison M."/>
            <person name="Strong C."/>
            <person name="Farmer C."/>
            <person name="Delahaunty K."/>
            <person name="Markovic C."/>
            <person name="Hall O."/>
            <person name="Minx P."/>
            <person name="Tomlinson C."/>
            <person name="Mitreva M."/>
            <person name="Nelson J."/>
            <person name="Hou S."/>
            <person name="Wollam A."/>
            <person name="Pepin K.H."/>
            <person name="Johnson M."/>
            <person name="Bhonagiri V."/>
            <person name="Nash W.E."/>
            <person name="Warren W."/>
            <person name="Chinwalla A."/>
            <person name="Mardis E.R."/>
            <person name="Wilson R.K."/>
        </authorList>
    </citation>
    <scope>NUCLEOTIDE SEQUENCE [LARGE SCALE GENOMIC DNA]</scope>
    <source>
        <strain evidence="3">DSM 4541</strain>
    </source>
</reference>
<dbReference type="Pfam" id="PF00581">
    <property type="entry name" value="Rhodanese"/>
    <property type="match status" value="3"/>
</dbReference>
<dbReference type="InterPro" id="IPR051126">
    <property type="entry name" value="Thiosulfate_sulfurtransferase"/>
</dbReference>
<name>D1P2G5_9GAMM</name>
<dbReference type="HOGENOM" id="CLU_031618_2_0_6"/>
<protein>
    <submittedName>
        <fullName evidence="3">Rhodanese-like protein</fullName>
    </submittedName>
</protein>
<dbReference type="SMART" id="SM00450">
    <property type="entry name" value="RHOD"/>
    <property type="match status" value="3"/>
</dbReference>
<feature type="domain" description="Rhodanese" evidence="2">
    <location>
        <begin position="315"/>
        <end position="436"/>
    </location>
</feature>
<evidence type="ECO:0000313" key="4">
    <source>
        <dbReference type="Proteomes" id="UP000005512"/>
    </source>
</evidence>
<dbReference type="InterPro" id="IPR001763">
    <property type="entry name" value="Rhodanese-like_dom"/>
</dbReference>
<evidence type="ECO:0000256" key="1">
    <source>
        <dbReference type="ARBA" id="ARBA00022737"/>
    </source>
</evidence>
<dbReference type="PANTHER" id="PTHR43855:SF1">
    <property type="entry name" value="THIOSULFATE SULFURTRANSFERASE"/>
    <property type="match status" value="1"/>
</dbReference>
<accession>D1P2G5</accession>
<dbReference type="PROSITE" id="PS50206">
    <property type="entry name" value="RHODANESE_3"/>
    <property type="match status" value="3"/>
</dbReference>
<organism evidence="3 4">
    <name type="scientific">Providencia rustigianii DSM 4541</name>
    <dbReference type="NCBI Taxonomy" id="500637"/>
    <lineage>
        <taxon>Bacteria</taxon>
        <taxon>Pseudomonadati</taxon>
        <taxon>Pseudomonadota</taxon>
        <taxon>Gammaproteobacteria</taxon>
        <taxon>Enterobacterales</taxon>
        <taxon>Morganellaceae</taxon>
        <taxon>Providencia</taxon>
    </lineage>
</organism>
<dbReference type="STRING" id="500637.PROVRUST_06389"/>
<evidence type="ECO:0000259" key="2">
    <source>
        <dbReference type="PROSITE" id="PS50206"/>
    </source>
</evidence>